<dbReference type="GO" id="GO:0005886">
    <property type="term" value="C:plasma membrane"/>
    <property type="evidence" value="ECO:0007669"/>
    <property type="project" value="UniProtKB-SubCell"/>
</dbReference>
<dbReference type="Pfam" id="PF02743">
    <property type="entry name" value="dCache_1"/>
    <property type="match status" value="1"/>
</dbReference>
<dbReference type="PANTHER" id="PTHR43065:SF46">
    <property type="entry name" value="C4-DICARBOXYLATE TRANSPORT SENSOR PROTEIN DCTB"/>
    <property type="match status" value="1"/>
</dbReference>
<dbReference type="InterPro" id="IPR000700">
    <property type="entry name" value="PAS-assoc_C"/>
</dbReference>
<evidence type="ECO:0000313" key="20">
    <source>
        <dbReference type="EMBL" id="SEM49308.1"/>
    </source>
</evidence>
<evidence type="ECO:0000256" key="13">
    <source>
        <dbReference type="ARBA" id="ARBA00023136"/>
    </source>
</evidence>
<feature type="domain" description="PAS" evidence="18">
    <location>
        <begin position="342"/>
        <end position="406"/>
    </location>
</feature>
<dbReference type="InterPro" id="IPR036890">
    <property type="entry name" value="HATPase_C_sf"/>
</dbReference>
<evidence type="ECO:0000256" key="9">
    <source>
        <dbReference type="ARBA" id="ARBA00022777"/>
    </source>
</evidence>
<dbReference type="RefSeq" id="WP_093883922.1">
    <property type="nucleotide sequence ID" value="NZ_FOBS01000018.1"/>
</dbReference>
<dbReference type="InterPro" id="IPR003661">
    <property type="entry name" value="HisK_dim/P_dom"/>
</dbReference>
<keyword evidence="21" id="KW-1185">Reference proteome</keyword>
<dbReference type="Gene3D" id="3.30.450.20">
    <property type="entry name" value="PAS domain"/>
    <property type="match status" value="4"/>
</dbReference>
<keyword evidence="11 15" id="KW-1133">Transmembrane helix</keyword>
<evidence type="ECO:0000256" key="12">
    <source>
        <dbReference type="ARBA" id="ARBA00023012"/>
    </source>
</evidence>
<dbReference type="Pfam" id="PF02518">
    <property type="entry name" value="HATPase_c"/>
    <property type="match status" value="1"/>
</dbReference>
<name>A0A1H7YVA3_9BACT</name>
<dbReference type="CDD" id="cd00130">
    <property type="entry name" value="PAS"/>
    <property type="match status" value="3"/>
</dbReference>
<dbReference type="PROSITE" id="PS50109">
    <property type="entry name" value="HIS_KIN"/>
    <property type="match status" value="1"/>
</dbReference>
<dbReference type="Pfam" id="PF00512">
    <property type="entry name" value="HisKA"/>
    <property type="match status" value="1"/>
</dbReference>
<accession>A0A1H7YVA3</accession>
<dbReference type="SUPFAM" id="SSF55785">
    <property type="entry name" value="PYP-like sensor domain (PAS domain)"/>
    <property type="match status" value="3"/>
</dbReference>
<dbReference type="Proteomes" id="UP000198744">
    <property type="component" value="Unassembled WGS sequence"/>
</dbReference>
<feature type="domain" description="PAC" evidence="19">
    <location>
        <begin position="408"/>
        <end position="460"/>
    </location>
</feature>
<dbReference type="Gene3D" id="3.40.50.2300">
    <property type="match status" value="1"/>
</dbReference>
<evidence type="ECO:0000256" key="2">
    <source>
        <dbReference type="ARBA" id="ARBA00004651"/>
    </source>
</evidence>
<evidence type="ECO:0000256" key="5">
    <source>
        <dbReference type="ARBA" id="ARBA00022553"/>
    </source>
</evidence>
<dbReference type="SMART" id="SM00388">
    <property type="entry name" value="HisKA"/>
    <property type="match status" value="1"/>
</dbReference>
<dbReference type="InterPro" id="IPR036097">
    <property type="entry name" value="HisK_dim/P_sf"/>
</dbReference>
<dbReference type="SMART" id="SM00086">
    <property type="entry name" value="PAC"/>
    <property type="match status" value="2"/>
</dbReference>
<dbReference type="GO" id="GO:0000155">
    <property type="term" value="F:phosphorelay sensor kinase activity"/>
    <property type="evidence" value="ECO:0007669"/>
    <property type="project" value="InterPro"/>
</dbReference>
<keyword evidence="13 15" id="KW-0472">Membrane</keyword>
<feature type="transmembrane region" description="Helical" evidence="15">
    <location>
        <begin position="12"/>
        <end position="31"/>
    </location>
</feature>
<dbReference type="NCBIfam" id="TIGR00229">
    <property type="entry name" value="sensory_box"/>
    <property type="match status" value="3"/>
</dbReference>
<organism evidence="20 21">
    <name type="scientific">Syntrophus gentianae</name>
    <dbReference type="NCBI Taxonomy" id="43775"/>
    <lineage>
        <taxon>Bacteria</taxon>
        <taxon>Pseudomonadati</taxon>
        <taxon>Thermodesulfobacteriota</taxon>
        <taxon>Syntrophia</taxon>
        <taxon>Syntrophales</taxon>
        <taxon>Syntrophaceae</taxon>
        <taxon>Syntrophus</taxon>
    </lineage>
</organism>
<keyword evidence="8" id="KW-0547">Nucleotide-binding</keyword>
<feature type="domain" description="PAC" evidence="19">
    <location>
        <begin position="661"/>
        <end position="727"/>
    </location>
</feature>
<feature type="domain" description="Response regulatory" evidence="17">
    <location>
        <begin position="988"/>
        <end position="1103"/>
    </location>
</feature>
<reference evidence="20 21" key="1">
    <citation type="submission" date="2016-10" db="EMBL/GenBank/DDBJ databases">
        <authorList>
            <person name="de Groot N.N."/>
        </authorList>
    </citation>
    <scope>NUCLEOTIDE SEQUENCE [LARGE SCALE GENOMIC DNA]</scope>
    <source>
        <strain evidence="20 21">DSM 8423</strain>
    </source>
</reference>
<dbReference type="EC" id="2.7.13.3" evidence="3"/>
<dbReference type="PROSITE" id="PS50112">
    <property type="entry name" value="PAS"/>
    <property type="match status" value="3"/>
</dbReference>
<keyword evidence="4" id="KW-1003">Cell membrane</keyword>
<comment type="catalytic activity">
    <reaction evidence="1">
        <text>ATP + protein L-histidine = ADP + protein N-phospho-L-histidine.</text>
        <dbReference type="EC" id="2.7.13.3"/>
    </reaction>
</comment>
<keyword evidence="6" id="KW-0808">Transferase</keyword>
<evidence type="ECO:0000256" key="1">
    <source>
        <dbReference type="ARBA" id="ARBA00000085"/>
    </source>
</evidence>
<evidence type="ECO:0000256" key="4">
    <source>
        <dbReference type="ARBA" id="ARBA00022475"/>
    </source>
</evidence>
<protein>
    <recommendedName>
        <fullName evidence="3">histidine kinase</fullName>
        <ecNumber evidence="3">2.7.13.3</ecNumber>
    </recommendedName>
</protein>
<dbReference type="Pfam" id="PF08448">
    <property type="entry name" value="PAS_4"/>
    <property type="match status" value="1"/>
</dbReference>
<evidence type="ECO:0000259" key="18">
    <source>
        <dbReference type="PROSITE" id="PS50112"/>
    </source>
</evidence>
<dbReference type="InterPro" id="IPR011006">
    <property type="entry name" value="CheY-like_superfamily"/>
</dbReference>
<evidence type="ECO:0000256" key="8">
    <source>
        <dbReference type="ARBA" id="ARBA00022741"/>
    </source>
</evidence>
<dbReference type="InterPro" id="IPR033479">
    <property type="entry name" value="dCache_1"/>
</dbReference>
<evidence type="ECO:0000256" key="14">
    <source>
        <dbReference type="PROSITE-ProRule" id="PRU00169"/>
    </source>
</evidence>
<dbReference type="SMART" id="SM00091">
    <property type="entry name" value="PAS"/>
    <property type="match status" value="3"/>
</dbReference>
<dbReference type="Pfam" id="PF13426">
    <property type="entry name" value="PAS_9"/>
    <property type="match status" value="2"/>
</dbReference>
<evidence type="ECO:0000256" key="6">
    <source>
        <dbReference type="ARBA" id="ARBA00022679"/>
    </source>
</evidence>
<sequence length="1106" mass="124191">MKFREITLVKYWKYLFFIIIFMSIASVLLYLSYADIRHKMIDQLNVRQRIHARQAAFSIETFFQERIASLKQLAENEHIVTLDEQGMKMMRDFHVSRGEQGIISRIDKEGRIIYAVPHDPKVIQQSVTRMDDFLFVRKTRQVFTSDVFTGRRGFKTVLVHVPVIRNGSFHGALTVLFPIESIFSQYVKDIRVGQDGYAWVISRNGIEISCPVPGHVGNSVFSNCKDFPEILAMAKRMVRGEQGVATYHFNKVRGKEITSIKKQAVFLPIHLGNTHWSIVVATPEKEVTGTLDDFRNKLILIALLLIMGMAGFFYVLFRNSLLVEEMARRKKAEERNRLQGLVLDQIEDQVTITDLSGNISYVNEAQTSSSGYARDELLGRNIELYGDLSEKGAMQKRILRETMKYGSWRGEVVQYKKDGQEIILDCRTVLVRDGSGNPVAMASIKTDVTQRIRTEAALRQSEAALRSIFKATPVGLAIVEDRVIQSINQAWCNISGYSESDIIGLHPRILHIDEEDYARVDRELSSNLQERGIVSIQAKHRRKDGVLRDVILTATALSPEEPSQKATVVVVVEDITDRLQTEEALKDNRRRLADIIDFLPDATLVIDRDGRVITWNRAIEALTGIRKEEIIGKGNYEYAIPFYGDRKPTLIDYALHPDQEIATDYTAIQRRGDVLFGEAFAPNLPPGDIHISGTASVLRDDKGKTIGAIECIRDNTERKRLEERLKRAEKMEALGTLAGGVAHDLNNVLGIMVGYSELLLEMLPAEGSPKKYADRILQSSVKGAAIIQDLLALARRGVAVAEVVNLNKVIRDYVKSPEFEKLRSYHPQVKISTDLAENLLNLKGSPIHLGKMVMNLVSNAAEAISGPGEISIRTENRCLDKPIRGYDEMREGDYLVLTVSDTGSGISAADLEKIFEPFYTKKVMGRSGTGLGLAVVWGTVKDHRGYIDVQSEEGKGSCFILYFPVTREEPPTVGKTASPLSYLGKGESILVVDDLADQRELATMMLRKLGYRVDSAAGGEEAIEYLKDRKVDLVVLDMIMEPGIDGMETYRRILELHPGQRAVIVSGFSETDRVHEAQKMGAGPFVRKPYILEKIGLAVRNELDRK</sequence>
<gene>
    <name evidence="20" type="ORF">SAMN04489760_11813</name>
</gene>
<dbReference type="InterPro" id="IPR004358">
    <property type="entry name" value="Sig_transdc_His_kin-like_C"/>
</dbReference>
<dbReference type="CDD" id="cd12912">
    <property type="entry name" value="PDC2_MCP_like"/>
    <property type="match status" value="1"/>
</dbReference>
<keyword evidence="12" id="KW-0902">Two-component regulatory system</keyword>
<keyword evidence="9" id="KW-0418">Kinase</keyword>
<dbReference type="InterPro" id="IPR035965">
    <property type="entry name" value="PAS-like_dom_sf"/>
</dbReference>
<feature type="modified residue" description="4-aspartylphosphate" evidence="14">
    <location>
        <position position="1037"/>
    </location>
</feature>
<evidence type="ECO:0000259" key="17">
    <source>
        <dbReference type="PROSITE" id="PS50110"/>
    </source>
</evidence>
<keyword evidence="5 14" id="KW-0597">Phosphoprotein</keyword>
<dbReference type="Pfam" id="PF00072">
    <property type="entry name" value="Response_reg"/>
    <property type="match status" value="1"/>
</dbReference>
<dbReference type="PROSITE" id="PS50113">
    <property type="entry name" value="PAC"/>
    <property type="match status" value="3"/>
</dbReference>
<dbReference type="SMART" id="SM00448">
    <property type="entry name" value="REC"/>
    <property type="match status" value="1"/>
</dbReference>
<dbReference type="InterPro" id="IPR000014">
    <property type="entry name" value="PAS"/>
</dbReference>
<dbReference type="OrthoDB" id="9813024at2"/>
<keyword evidence="7 15" id="KW-0812">Transmembrane</keyword>
<dbReference type="InterPro" id="IPR005467">
    <property type="entry name" value="His_kinase_dom"/>
</dbReference>
<feature type="transmembrane region" description="Helical" evidence="15">
    <location>
        <begin position="298"/>
        <end position="317"/>
    </location>
</feature>
<proteinExistence type="predicted"/>
<dbReference type="Gene3D" id="1.10.287.130">
    <property type="match status" value="1"/>
</dbReference>
<dbReference type="CDD" id="cd00156">
    <property type="entry name" value="REC"/>
    <property type="match status" value="1"/>
</dbReference>
<dbReference type="InterPro" id="IPR001610">
    <property type="entry name" value="PAC"/>
</dbReference>
<evidence type="ECO:0000259" key="19">
    <source>
        <dbReference type="PROSITE" id="PS50113"/>
    </source>
</evidence>
<dbReference type="AlphaFoldDB" id="A0A1H7YVA3"/>
<keyword evidence="10" id="KW-0067">ATP-binding</keyword>
<evidence type="ECO:0000256" key="10">
    <source>
        <dbReference type="ARBA" id="ARBA00022840"/>
    </source>
</evidence>
<dbReference type="PANTHER" id="PTHR43065">
    <property type="entry name" value="SENSOR HISTIDINE KINASE"/>
    <property type="match status" value="1"/>
</dbReference>
<dbReference type="CDD" id="cd00082">
    <property type="entry name" value="HisKA"/>
    <property type="match status" value="1"/>
</dbReference>
<dbReference type="EMBL" id="FOBS01000018">
    <property type="protein sequence ID" value="SEM49308.1"/>
    <property type="molecule type" value="Genomic_DNA"/>
</dbReference>
<dbReference type="SUPFAM" id="SSF47384">
    <property type="entry name" value="Homodimeric domain of signal transducing histidine kinase"/>
    <property type="match status" value="1"/>
</dbReference>
<dbReference type="PROSITE" id="PS50110">
    <property type="entry name" value="RESPONSE_REGULATORY"/>
    <property type="match status" value="1"/>
</dbReference>
<evidence type="ECO:0000313" key="21">
    <source>
        <dbReference type="Proteomes" id="UP000198744"/>
    </source>
</evidence>
<dbReference type="InterPro" id="IPR003594">
    <property type="entry name" value="HATPase_dom"/>
</dbReference>
<dbReference type="InterPro" id="IPR001789">
    <property type="entry name" value="Sig_transdc_resp-reg_receiver"/>
</dbReference>
<evidence type="ECO:0000259" key="16">
    <source>
        <dbReference type="PROSITE" id="PS50109"/>
    </source>
</evidence>
<dbReference type="PRINTS" id="PR00344">
    <property type="entry name" value="BCTRLSENSOR"/>
</dbReference>
<dbReference type="GO" id="GO:0005524">
    <property type="term" value="F:ATP binding"/>
    <property type="evidence" value="ECO:0007669"/>
    <property type="project" value="UniProtKB-KW"/>
</dbReference>
<evidence type="ECO:0000256" key="3">
    <source>
        <dbReference type="ARBA" id="ARBA00012438"/>
    </source>
</evidence>
<feature type="domain" description="PAS" evidence="18">
    <location>
        <begin position="588"/>
        <end position="633"/>
    </location>
</feature>
<dbReference type="SUPFAM" id="SSF52172">
    <property type="entry name" value="CheY-like"/>
    <property type="match status" value="1"/>
</dbReference>
<evidence type="ECO:0000256" key="11">
    <source>
        <dbReference type="ARBA" id="ARBA00022989"/>
    </source>
</evidence>
<dbReference type="Gene3D" id="3.30.565.10">
    <property type="entry name" value="Histidine kinase-like ATPase, C-terminal domain"/>
    <property type="match status" value="1"/>
</dbReference>
<feature type="domain" description="Histidine kinase" evidence="16">
    <location>
        <begin position="740"/>
        <end position="967"/>
    </location>
</feature>
<dbReference type="InterPro" id="IPR013656">
    <property type="entry name" value="PAS_4"/>
</dbReference>
<feature type="domain" description="PAC" evidence="19">
    <location>
        <begin position="534"/>
        <end position="587"/>
    </location>
</feature>
<dbReference type="STRING" id="43775.SAMN04489760_11813"/>
<evidence type="ECO:0000256" key="7">
    <source>
        <dbReference type="ARBA" id="ARBA00022692"/>
    </source>
</evidence>
<dbReference type="SMART" id="SM00387">
    <property type="entry name" value="HATPase_c"/>
    <property type="match status" value="1"/>
</dbReference>
<feature type="domain" description="PAS" evidence="18">
    <location>
        <begin position="461"/>
        <end position="531"/>
    </location>
</feature>
<comment type="subcellular location">
    <subcellularLocation>
        <location evidence="2">Cell membrane</location>
        <topology evidence="2">Multi-pass membrane protein</topology>
    </subcellularLocation>
</comment>
<evidence type="ECO:0000256" key="15">
    <source>
        <dbReference type="SAM" id="Phobius"/>
    </source>
</evidence>
<dbReference type="SUPFAM" id="SSF55874">
    <property type="entry name" value="ATPase domain of HSP90 chaperone/DNA topoisomerase II/histidine kinase"/>
    <property type="match status" value="1"/>
</dbReference>